<organism evidence="2 3">
    <name type="scientific">Blastopirellula marina</name>
    <dbReference type="NCBI Taxonomy" id="124"/>
    <lineage>
        <taxon>Bacteria</taxon>
        <taxon>Pseudomonadati</taxon>
        <taxon>Planctomycetota</taxon>
        <taxon>Planctomycetia</taxon>
        <taxon>Pirellulales</taxon>
        <taxon>Pirellulaceae</taxon>
        <taxon>Blastopirellula</taxon>
    </lineage>
</organism>
<protein>
    <submittedName>
        <fullName evidence="2">Uncharacterized protein</fullName>
    </submittedName>
</protein>
<feature type="compositionally biased region" description="Acidic residues" evidence="1">
    <location>
        <begin position="185"/>
        <end position="200"/>
    </location>
</feature>
<comment type="caution">
    <text evidence="2">The sequence shown here is derived from an EMBL/GenBank/DDBJ whole genome shotgun (WGS) entry which is preliminary data.</text>
</comment>
<evidence type="ECO:0000313" key="3">
    <source>
        <dbReference type="Proteomes" id="UP000237819"/>
    </source>
</evidence>
<evidence type="ECO:0000256" key="1">
    <source>
        <dbReference type="SAM" id="MobiDB-lite"/>
    </source>
</evidence>
<sequence length="375" mass="43043">MDDLPSIPDLLHDATFQGLQWQLHERSLRVFFESLRRPVDDSDAADSPIELRFVNVTQLAFFSAPANDTVRPSEVDFQSQLENSEVTAWEECFAEAVLYLDSQVAQLEWDLACHRKWIYQGDDTPPNQLCAIITLLPLNFSDGSLKESVFVMCDSIQPMSEGKPLSLERWRSQYQAWWENWRETVEEDPDIPADDDEDDESWKSGDGSLQEEIVLGGSSEFDEAHYAPPRKAAFRVAANDVPPEILAPIEAYHVGLLEGEWQKVRHAAPRLDEPEGLSEEELAEAYLNDGLGSWSYIRQVDTWWREGERACVVVRGMEHTMPEDDDPAEDCETVIAYGLRHFEGRWIIWSSSQGWPEFGSAPELYEEPEWKKEWD</sequence>
<accession>A0A2S8GCE8</accession>
<dbReference type="AlphaFoldDB" id="A0A2S8GCE8"/>
<dbReference type="EMBL" id="PUHZ01000025">
    <property type="protein sequence ID" value="PQO42142.1"/>
    <property type="molecule type" value="Genomic_DNA"/>
</dbReference>
<gene>
    <name evidence="2" type="ORF">C5Y93_27740</name>
</gene>
<dbReference type="OrthoDB" id="255005at2"/>
<dbReference type="RefSeq" id="WP_105338724.1">
    <property type="nucleotide sequence ID" value="NZ_PUHZ01000025.1"/>
</dbReference>
<evidence type="ECO:0000313" key="2">
    <source>
        <dbReference type="EMBL" id="PQO42142.1"/>
    </source>
</evidence>
<reference evidence="2 3" key="1">
    <citation type="submission" date="2018-02" db="EMBL/GenBank/DDBJ databases">
        <title>Comparative genomes isolates from brazilian mangrove.</title>
        <authorList>
            <person name="Araujo J.E."/>
            <person name="Taketani R.G."/>
            <person name="Silva M.C.P."/>
            <person name="Loureco M.V."/>
            <person name="Andreote F.D."/>
        </authorList>
    </citation>
    <scope>NUCLEOTIDE SEQUENCE [LARGE SCALE GENOMIC DNA]</scope>
    <source>
        <strain evidence="2 3">Nap-Phe MGV</strain>
    </source>
</reference>
<proteinExistence type="predicted"/>
<name>A0A2S8GCE8_9BACT</name>
<dbReference type="Proteomes" id="UP000237819">
    <property type="component" value="Unassembled WGS sequence"/>
</dbReference>
<feature type="region of interest" description="Disordered" evidence="1">
    <location>
        <begin position="185"/>
        <end position="205"/>
    </location>
</feature>